<protein>
    <submittedName>
        <fullName evidence="3">Uncharacterized protein</fullName>
    </submittedName>
</protein>
<feature type="transmembrane region" description="Helical" evidence="2">
    <location>
        <begin position="138"/>
        <end position="159"/>
    </location>
</feature>
<evidence type="ECO:0000256" key="2">
    <source>
        <dbReference type="SAM" id="Phobius"/>
    </source>
</evidence>
<feature type="region of interest" description="Disordered" evidence="1">
    <location>
        <begin position="207"/>
        <end position="252"/>
    </location>
</feature>
<evidence type="ECO:0000313" key="4">
    <source>
        <dbReference type="Proteomes" id="UP000242287"/>
    </source>
</evidence>
<keyword evidence="2" id="KW-0812">Transmembrane</keyword>
<keyword evidence="2" id="KW-0472">Membrane</keyword>
<sequence length="252" mass="27307">MKFADYGASLCILRPFEGTGIYSLTVLSQLKMGDTVFAGSQVPALQSFFSLTLVTNGLCANLIAYKIWKTQRCMEQAIPGYVMSAGQRSLSRLWIIILESGRLFLRRLNGNSNGSSGAIYWAALLAMLAAYITDAAPAFLICLDIMSPVIGIVFSLIIVRVSLGLKPDGTEGQSFSTVLLTSVGHVTSAGISVDTLTVERPATLPRNFSPKLTATTPTKAGKSNSLKNGSEFPRRHKKQMFPALPDSVHKRW</sequence>
<reference evidence="3 4" key="1">
    <citation type="submission" date="2014-02" db="EMBL/GenBank/DDBJ databases">
        <title>Transposable element dynamics among asymbiotic and ectomycorrhizal Amanita fungi.</title>
        <authorList>
            <consortium name="DOE Joint Genome Institute"/>
            <person name="Hess J."/>
            <person name="Skrede I."/>
            <person name="Wolfe B."/>
            <person name="LaButti K."/>
            <person name="Ohm R.A."/>
            <person name="Grigoriev I.V."/>
            <person name="Pringle A."/>
        </authorList>
    </citation>
    <scope>NUCLEOTIDE SEQUENCE [LARGE SCALE GENOMIC DNA]</scope>
    <source>
        <strain evidence="3 4">SKay4041</strain>
    </source>
</reference>
<dbReference type="STRING" id="703135.A0A2A9NG78"/>
<dbReference type="EMBL" id="KZ302165">
    <property type="protein sequence ID" value="PFH46710.1"/>
    <property type="molecule type" value="Genomic_DNA"/>
</dbReference>
<feature type="transmembrane region" description="Helical" evidence="2">
    <location>
        <begin position="112"/>
        <end position="132"/>
    </location>
</feature>
<evidence type="ECO:0000313" key="3">
    <source>
        <dbReference type="EMBL" id="PFH46710.1"/>
    </source>
</evidence>
<keyword evidence="4" id="KW-1185">Reference proteome</keyword>
<dbReference type="Proteomes" id="UP000242287">
    <property type="component" value="Unassembled WGS sequence"/>
</dbReference>
<organism evidence="3 4">
    <name type="scientific">Amanita thiersii Skay4041</name>
    <dbReference type="NCBI Taxonomy" id="703135"/>
    <lineage>
        <taxon>Eukaryota</taxon>
        <taxon>Fungi</taxon>
        <taxon>Dikarya</taxon>
        <taxon>Basidiomycota</taxon>
        <taxon>Agaricomycotina</taxon>
        <taxon>Agaricomycetes</taxon>
        <taxon>Agaricomycetidae</taxon>
        <taxon>Agaricales</taxon>
        <taxon>Pluteineae</taxon>
        <taxon>Amanitaceae</taxon>
        <taxon>Amanita</taxon>
    </lineage>
</organism>
<dbReference type="OrthoDB" id="3354175at2759"/>
<keyword evidence="2" id="KW-1133">Transmembrane helix</keyword>
<proteinExistence type="predicted"/>
<accession>A0A2A9NG78</accession>
<feature type="compositionally biased region" description="Polar residues" evidence="1">
    <location>
        <begin position="210"/>
        <end position="228"/>
    </location>
</feature>
<name>A0A2A9NG78_9AGAR</name>
<feature type="transmembrane region" description="Helical" evidence="2">
    <location>
        <begin position="48"/>
        <end position="68"/>
    </location>
</feature>
<dbReference type="AlphaFoldDB" id="A0A2A9NG78"/>
<gene>
    <name evidence="3" type="ORF">AMATHDRAFT_50851</name>
</gene>
<evidence type="ECO:0000256" key="1">
    <source>
        <dbReference type="SAM" id="MobiDB-lite"/>
    </source>
</evidence>